<protein>
    <recommendedName>
        <fullName evidence="3">M24 family metallopeptidase</fullName>
    </recommendedName>
</protein>
<accession>A0A4V2WSE0</accession>
<sequence length="275" mass="30991">MTDFDIKLERIGALLDRRQAEALVIARRDNFAWLTGGGESSVILNQENGFVYLMVTRKERAAVALRADAGKAEEELLKGIGFTFHTLDWKSAGIESYIGSLLEGRRALSDIPLTGCMCDTAAIYELEYPMTETEIGRYRELGRLTDVIMARTAKRMRQGMTENEIKAEVLHACADYGVEAWYRQLGYGQEWMKHGHGAPVGYMLSDASVLYDDNRYMTSGQAYVWYVTVSGAKSAELVMNTGRRQEILSMTGEWPEKAYRTEGGDIIKLPDIWVR</sequence>
<evidence type="ECO:0008006" key="3">
    <source>
        <dbReference type="Google" id="ProtNLM"/>
    </source>
</evidence>
<dbReference type="Gene3D" id="3.90.230.10">
    <property type="entry name" value="Creatinase/methionine aminopeptidase superfamily"/>
    <property type="match status" value="1"/>
</dbReference>
<gene>
    <name evidence="1" type="ORF">E1963_12685</name>
</gene>
<reference evidence="1 2" key="1">
    <citation type="journal article" date="2016" name="Nat. Microbiol.">
        <title>The Mouse Intestinal Bacterial Collection (miBC) provides host-specific insight into cultured diversity and functional potential of the gut microbiota.</title>
        <authorList>
            <person name="Lagkouvardos I."/>
            <person name="Pukall R."/>
            <person name="Abt B."/>
            <person name="Foesel B.U."/>
            <person name="Meier-Kolthoff J.P."/>
            <person name="Kumar N."/>
            <person name="Bresciani A."/>
            <person name="Martinez I."/>
            <person name="Just S."/>
            <person name="Ziegler C."/>
            <person name="Brugiroux S."/>
            <person name="Garzetti D."/>
            <person name="Wenning M."/>
            <person name="Bui T.P."/>
            <person name="Wang J."/>
            <person name="Hugenholtz F."/>
            <person name="Plugge C.M."/>
            <person name="Peterson D.A."/>
            <person name="Hornef M.W."/>
            <person name="Baines J.F."/>
            <person name="Smidt H."/>
            <person name="Walter J."/>
            <person name="Kristiansen K."/>
            <person name="Nielsen H.B."/>
            <person name="Haller D."/>
            <person name="Overmann J."/>
            <person name="Stecher B."/>
            <person name="Clavel T."/>
        </authorList>
    </citation>
    <scope>NUCLEOTIDE SEQUENCE [LARGE SCALE GENOMIC DNA]</scope>
    <source>
        <strain evidence="1 2">DSM 28560</strain>
    </source>
</reference>
<dbReference type="Proteomes" id="UP000295710">
    <property type="component" value="Unassembled WGS sequence"/>
</dbReference>
<dbReference type="EMBL" id="SMMX01000010">
    <property type="protein sequence ID" value="TDA21220.1"/>
    <property type="molecule type" value="Genomic_DNA"/>
</dbReference>
<evidence type="ECO:0000313" key="1">
    <source>
        <dbReference type="EMBL" id="TDA21220.1"/>
    </source>
</evidence>
<dbReference type="SUPFAM" id="SSF55920">
    <property type="entry name" value="Creatinase/aminopeptidase"/>
    <property type="match status" value="1"/>
</dbReference>
<dbReference type="InterPro" id="IPR036005">
    <property type="entry name" value="Creatinase/aminopeptidase-like"/>
</dbReference>
<evidence type="ECO:0000313" key="2">
    <source>
        <dbReference type="Proteomes" id="UP000295710"/>
    </source>
</evidence>
<keyword evidence="2" id="KW-1185">Reference proteome</keyword>
<dbReference type="RefSeq" id="WP_132278504.1">
    <property type="nucleotide sequence ID" value="NZ_JAOBST010000017.1"/>
</dbReference>
<comment type="caution">
    <text evidence="1">The sequence shown here is derived from an EMBL/GenBank/DDBJ whole genome shotgun (WGS) entry which is preliminary data.</text>
</comment>
<proteinExistence type="predicted"/>
<name>A0A4V2WSE0_9FIRM</name>
<organism evidence="1 2">
    <name type="scientific">Extibacter muris</name>
    <dbReference type="NCBI Taxonomy" id="1796622"/>
    <lineage>
        <taxon>Bacteria</taxon>
        <taxon>Bacillati</taxon>
        <taxon>Bacillota</taxon>
        <taxon>Clostridia</taxon>
        <taxon>Lachnospirales</taxon>
        <taxon>Lachnospiraceae</taxon>
        <taxon>Extibacter</taxon>
    </lineage>
</organism>
<dbReference type="AlphaFoldDB" id="A0A4V2WSE0"/>